<dbReference type="InterPro" id="IPR038081">
    <property type="entry name" value="CalX-like_sf"/>
</dbReference>
<dbReference type="PROSITE" id="PS51257">
    <property type="entry name" value="PROKAR_LIPOPROTEIN"/>
    <property type="match status" value="1"/>
</dbReference>
<evidence type="ECO:0000313" key="2">
    <source>
        <dbReference type="EMBL" id="RLK53732.1"/>
    </source>
</evidence>
<evidence type="ECO:0000313" key="3">
    <source>
        <dbReference type="Proteomes" id="UP000282454"/>
    </source>
</evidence>
<accession>A0A421AVU4</accession>
<feature type="signal peptide" evidence="1">
    <location>
        <begin position="1"/>
        <end position="20"/>
    </location>
</feature>
<organism evidence="2 3">
    <name type="scientific">Actinokineospora cianjurensis</name>
    <dbReference type="NCBI Taxonomy" id="585224"/>
    <lineage>
        <taxon>Bacteria</taxon>
        <taxon>Bacillati</taxon>
        <taxon>Actinomycetota</taxon>
        <taxon>Actinomycetes</taxon>
        <taxon>Pseudonocardiales</taxon>
        <taxon>Pseudonocardiaceae</taxon>
        <taxon>Actinokineospora</taxon>
    </lineage>
</organism>
<protein>
    <recommendedName>
        <fullName evidence="4">Calx-beta domain-containing protein</fullName>
    </recommendedName>
</protein>
<evidence type="ECO:0008006" key="4">
    <source>
        <dbReference type="Google" id="ProtNLM"/>
    </source>
</evidence>
<dbReference type="SUPFAM" id="SSF141072">
    <property type="entry name" value="CalX-like"/>
    <property type="match status" value="2"/>
</dbReference>
<proteinExistence type="predicted"/>
<feature type="chain" id="PRO_5039707453" description="Calx-beta domain-containing protein" evidence="1">
    <location>
        <begin position="21"/>
        <end position="253"/>
    </location>
</feature>
<dbReference type="OrthoDB" id="3683192at2"/>
<keyword evidence="3" id="KW-1185">Reference proteome</keyword>
<keyword evidence="1" id="KW-0732">Signal</keyword>
<dbReference type="AlphaFoldDB" id="A0A421AVU4"/>
<evidence type="ECO:0000256" key="1">
    <source>
        <dbReference type="SAM" id="SignalP"/>
    </source>
</evidence>
<dbReference type="Proteomes" id="UP000282454">
    <property type="component" value="Unassembled WGS sequence"/>
</dbReference>
<sequence length="253" mass="26359">MRALLLAAAAVAVALPVVPAQTWSTAACGPATVSVGDYRQYEGTGGPGTTGFAFAVTVATDPGCTATGSVNYVTEHITTTPSDIVAASGTLTWTDSTTATAVVVGVVRDSAPEPEEAFALRLHGAQNLVIARDRGRGQIIDDDLPPVETSLDGGKICWRYEGTAEVGVHTSTPARAPITLHYRTIHVGNNPPGYYPVKDGLITIPTGATRGTATIRLKPDQTLPDDQFYVEIFSPSAGTLGLSKVPVTVKSKR</sequence>
<name>A0A421AVU4_9PSEU</name>
<dbReference type="EMBL" id="RCDD01000011">
    <property type="protein sequence ID" value="RLK53732.1"/>
    <property type="molecule type" value="Genomic_DNA"/>
</dbReference>
<gene>
    <name evidence="2" type="ORF">CLV68_6655</name>
</gene>
<dbReference type="Gene3D" id="2.60.40.2030">
    <property type="match status" value="2"/>
</dbReference>
<dbReference type="RefSeq" id="WP_147460260.1">
    <property type="nucleotide sequence ID" value="NZ_RCDD01000011.1"/>
</dbReference>
<reference evidence="2 3" key="1">
    <citation type="submission" date="2018-10" db="EMBL/GenBank/DDBJ databases">
        <title>Genomic Encyclopedia of Archaeal and Bacterial Type Strains, Phase II (KMG-II): from individual species to whole genera.</title>
        <authorList>
            <person name="Goeker M."/>
        </authorList>
    </citation>
    <scope>NUCLEOTIDE SEQUENCE [LARGE SCALE GENOMIC DNA]</scope>
    <source>
        <strain evidence="2 3">DSM 45657</strain>
    </source>
</reference>
<comment type="caution">
    <text evidence="2">The sequence shown here is derived from an EMBL/GenBank/DDBJ whole genome shotgun (WGS) entry which is preliminary data.</text>
</comment>